<evidence type="ECO:0000256" key="1">
    <source>
        <dbReference type="SAM" id="MobiDB-lite"/>
    </source>
</evidence>
<accession>A0A9P9EPL4</accession>
<dbReference type="OrthoDB" id="5041951at2759"/>
<evidence type="ECO:0000313" key="2">
    <source>
        <dbReference type="EMBL" id="KAH7140892.1"/>
    </source>
</evidence>
<evidence type="ECO:0000313" key="3">
    <source>
        <dbReference type="Proteomes" id="UP000738349"/>
    </source>
</evidence>
<feature type="region of interest" description="Disordered" evidence="1">
    <location>
        <begin position="235"/>
        <end position="327"/>
    </location>
</feature>
<feature type="compositionally biased region" description="Polar residues" evidence="1">
    <location>
        <begin position="255"/>
        <end position="266"/>
    </location>
</feature>
<proteinExistence type="predicted"/>
<dbReference type="Proteomes" id="UP000738349">
    <property type="component" value="Unassembled WGS sequence"/>
</dbReference>
<reference evidence="2" key="1">
    <citation type="journal article" date="2021" name="Nat. Commun.">
        <title>Genetic determinants of endophytism in the Arabidopsis root mycobiome.</title>
        <authorList>
            <person name="Mesny F."/>
            <person name="Miyauchi S."/>
            <person name="Thiergart T."/>
            <person name="Pickel B."/>
            <person name="Atanasova L."/>
            <person name="Karlsson M."/>
            <person name="Huettel B."/>
            <person name="Barry K.W."/>
            <person name="Haridas S."/>
            <person name="Chen C."/>
            <person name="Bauer D."/>
            <person name="Andreopoulos W."/>
            <person name="Pangilinan J."/>
            <person name="LaButti K."/>
            <person name="Riley R."/>
            <person name="Lipzen A."/>
            <person name="Clum A."/>
            <person name="Drula E."/>
            <person name="Henrissat B."/>
            <person name="Kohler A."/>
            <person name="Grigoriev I.V."/>
            <person name="Martin F.M."/>
            <person name="Hacquard S."/>
        </authorList>
    </citation>
    <scope>NUCLEOTIDE SEQUENCE</scope>
    <source>
        <strain evidence="2">MPI-CAGE-AT-0147</strain>
    </source>
</reference>
<name>A0A9P9EPL4_9HYPO</name>
<feature type="compositionally biased region" description="Low complexity" evidence="1">
    <location>
        <begin position="276"/>
        <end position="285"/>
    </location>
</feature>
<dbReference type="EMBL" id="JAGMUV010000011">
    <property type="protein sequence ID" value="KAH7140892.1"/>
    <property type="molecule type" value="Genomic_DNA"/>
</dbReference>
<dbReference type="AlphaFoldDB" id="A0A9P9EPL4"/>
<sequence length="327" mass="37348">MSAATPVPADDEVEADIRDILQTPWDSKYSFSQDGTTYKTPLALASVPVAKIDEAGPYWEPSWQSLDRFLEREATEESLKSEFQERRNRFPDDPSVKTRYKLHQDNVSKHRKIREVFGPGSPYHPNQLVSKHHLPPTGLCHKEMMYKLACKVSDLRVLHERGELAMDPWDFLRWRIARKAQALVGSTWESTRDVLKSVVTKICDDSGLEQSEKFEDRVLRKAVLRSARYQNRLASFGTKKVTKPTAGVRRPSGSRPRTASANQISRPISPDVLANRRSSSSSTATARERQERRARLARPTEYQGVNAFRRQQSSRPRERPSDTASEE</sequence>
<gene>
    <name evidence="2" type="ORF">EDB81DRAFT_67011</name>
</gene>
<organism evidence="2 3">
    <name type="scientific">Dactylonectria macrodidyma</name>
    <dbReference type="NCBI Taxonomy" id="307937"/>
    <lineage>
        <taxon>Eukaryota</taxon>
        <taxon>Fungi</taxon>
        <taxon>Dikarya</taxon>
        <taxon>Ascomycota</taxon>
        <taxon>Pezizomycotina</taxon>
        <taxon>Sordariomycetes</taxon>
        <taxon>Hypocreomycetidae</taxon>
        <taxon>Hypocreales</taxon>
        <taxon>Nectriaceae</taxon>
        <taxon>Dactylonectria</taxon>
    </lineage>
</organism>
<comment type="caution">
    <text evidence="2">The sequence shown here is derived from an EMBL/GenBank/DDBJ whole genome shotgun (WGS) entry which is preliminary data.</text>
</comment>
<keyword evidence="3" id="KW-1185">Reference proteome</keyword>
<protein>
    <submittedName>
        <fullName evidence="2">Uncharacterized protein</fullName>
    </submittedName>
</protein>